<gene>
    <name evidence="2" type="ORF">BC781_10613</name>
</gene>
<protein>
    <recommendedName>
        <fullName evidence="4">FecR family protein</fullName>
    </recommendedName>
</protein>
<dbReference type="OrthoDB" id="934696at2"/>
<organism evidence="2 3">
    <name type="scientific">Sediminitomix flava</name>
    <dbReference type="NCBI Taxonomy" id="379075"/>
    <lineage>
        <taxon>Bacteria</taxon>
        <taxon>Pseudomonadati</taxon>
        <taxon>Bacteroidota</taxon>
        <taxon>Cytophagia</taxon>
        <taxon>Cytophagales</taxon>
        <taxon>Flammeovirgaceae</taxon>
        <taxon>Sediminitomix</taxon>
    </lineage>
</organism>
<evidence type="ECO:0000313" key="3">
    <source>
        <dbReference type="Proteomes" id="UP000245535"/>
    </source>
</evidence>
<feature type="region of interest" description="Disordered" evidence="1">
    <location>
        <begin position="54"/>
        <end position="73"/>
    </location>
</feature>
<accession>A0A315Z5X7</accession>
<evidence type="ECO:0000313" key="2">
    <source>
        <dbReference type="EMBL" id="PWJ39112.1"/>
    </source>
</evidence>
<dbReference type="Proteomes" id="UP000245535">
    <property type="component" value="Unassembled WGS sequence"/>
</dbReference>
<name>A0A315Z5X7_SEDFL</name>
<dbReference type="RefSeq" id="WP_109620849.1">
    <property type="nucleotide sequence ID" value="NZ_QGDO01000006.1"/>
</dbReference>
<sequence length="73" mass="8239">MNNLRLVARYFAGECTIEERSALEGWATKSKANAEVFDTYRRIWEASGRKGQFPSNIDFTTGKKHNDSPPATT</sequence>
<proteinExistence type="predicted"/>
<evidence type="ECO:0008006" key="4">
    <source>
        <dbReference type="Google" id="ProtNLM"/>
    </source>
</evidence>
<dbReference type="EMBL" id="QGDO01000006">
    <property type="protein sequence ID" value="PWJ39112.1"/>
    <property type="molecule type" value="Genomic_DNA"/>
</dbReference>
<keyword evidence="3" id="KW-1185">Reference proteome</keyword>
<evidence type="ECO:0000256" key="1">
    <source>
        <dbReference type="SAM" id="MobiDB-lite"/>
    </source>
</evidence>
<reference evidence="2 3" key="1">
    <citation type="submission" date="2018-03" db="EMBL/GenBank/DDBJ databases">
        <title>Genomic Encyclopedia of Archaeal and Bacterial Type Strains, Phase II (KMG-II): from individual species to whole genera.</title>
        <authorList>
            <person name="Goeker M."/>
        </authorList>
    </citation>
    <scope>NUCLEOTIDE SEQUENCE [LARGE SCALE GENOMIC DNA]</scope>
    <source>
        <strain evidence="2 3">DSM 28229</strain>
    </source>
</reference>
<dbReference type="AlphaFoldDB" id="A0A315Z5X7"/>
<comment type="caution">
    <text evidence="2">The sequence shown here is derived from an EMBL/GenBank/DDBJ whole genome shotgun (WGS) entry which is preliminary data.</text>
</comment>